<protein>
    <recommendedName>
        <fullName evidence="3">MBL fold metallo-hydrolase</fullName>
    </recommendedName>
</protein>
<evidence type="ECO:0008006" key="3">
    <source>
        <dbReference type="Google" id="ProtNLM"/>
    </source>
</evidence>
<organism evidence="1 2">
    <name type="scientific">Sphingomonas abietis</name>
    <dbReference type="NCBI Taxonomy" id="3012344"/>
    <lineage>
        <taxon>Bacteria</taxon>
        <taxon>Pseudomonadati</taxon>
        <taxon>Pseudomonadota</taxon>
        <taxon>Alphaproteobacteria</taxon>
        <taxon>Sphingomonadales</taxon>
        <taxon>Sphingomonadaceae</taxon>
        <taxon>Sphingomonas</taxon>
    </lineage>
</organism>
<keyword evidence="2" id="KW-1185">Reference proteome</keyword>
<evidence type="ECO:0000313" key="2">
    <source>
        <dbReference type="Proteomes" id="UP001210865"/>
    </source>
</evidence>
<evidence type="ECO:0000313" key="1">
    <source>
        <dbReference type="EMBL" id="WBO22499.1"/>
    </source>
</evidence>
<reference evidence="1 2" key="1">
    <citation type="submission" date="2022-12" db="EMBL/GenBank/DDBJ databases">
        <title>Sphingomonas abieness sp. nov., an endophytic bacterium isolated from Abies koreana.</title>
        <authorList>
            <person name="Jiang L."/>
            <person name="Lee J."/>
        </authorList>
    </citation>
    <scope>NUCLEOTIDE SEQUENCE [LARGE SCALE GENOMIC DNA]</scope>
    <source>
        <strain evidence="2">PAMB 00755</strain>
    </source>
</reference>
<proteinExistence type="predicted"/>
<dbReference type="EMBL" id="CP115174">
    <property type="protein sequence ID" value="WBO22499.1"/>
    <property type="molecule type" value="Genomic_DNA"/>
</dbReference>
<dbReference type="RefSeq" id="WP_270077142.1">
    <property type="nucleotide sequence ID" value="NZ_CP115174.1"/>
</dbReference>
<sequence>MTHLKQPPDRFTRGFDAVNSTPLKINHVLPMFMAADPGPPKGGYMHTVRFFPIGNADTCLIELENGRRALFDFADMHNPDDQYDLRCDLEKELRSCLGDDKEIDVVAFTHLDTDHTKRAKEVFHLEHAAKYQGGDRIKIKTMWVPATAILEEGVKGEARTLRAEARHRFIEGEGIRVFGRPEKLDQFLRDRDIDPAKRRNLISDAGTLCPEFNLQHDGVEFFVHSPFAETCDGEVVYRNGSALFMQATFEVDDRKTKLILSADVEHDVIDDIVRVTRYHKNDERLEWDINNIPHHCSYLSLAAEKGDEKTVPGERLKWLYEDQGQSGALLVSTSDIIPIEDTIQPPHRQAASYYKGVADDLGGSWIVSMEHPSKTKPKPLVIEIGGDGSKLRKVAGGAAAVIGNSAPRAGR</sequence>
<name>A0ABY7NRC1_9SPHN</name>
<dbReference type="InterPro" id="IPR036866">
    <property type="entry name" value="RibonucZ/Hydroxyglut_hydro"/>
</dbReference>
<gene>
    <name evidence="1" type="ORF">PBT88_20590</name>
</gene>
<dbReference type="SUPFAM" id="SSF56281">
    <property type="entry name" value="Metallo-hydrolase/oxidoreductase"/>
    <property type="match status" value="1"/>
</dbReference>
<accession>A0ABY7NRC1</accession>
<dbReference type="Proteomes" id="UP001210865">
    <property type="component" value="Chromosome"/>
</dbReference>
<dbReference type="Gene3D" id="3.60.15.10">
    <property type="entry name" value="Ribonuclease Z/Hydroxyacylglutathione hydrolase-like"/>
    <property type="match status" value="1"/>
</dbReference>